<proteinExistence type="predicted"/>
<evidence type="ECO:0000313" key="3">
    <source>
        <dbReference type="Proteomes" id="UP001476798"/>
    </source>
</evidence>
<evidence type="ECO:0000256" key="1">
    <source>
        <dbReference type="SAM" id="MobiDB-lite"/>
    </source>
</evidence>
<feature type="region of interest" description="Disordered" evidence="1">
    <location>
        <begin position="78"/>
        <end position="100"/>
    </location>
</feature>
<sequence>MLSVTPRVPALFDLPSSACRATAPSDFPVRRERGFPVQKFHLLLLSDGKGEELADMKHIIPIIILGAGLFPVADHKTIHPGVERRRPSRQKIMRRQQRRG</sequence>
<feature type="compositionally biased region" description="Basic residues" evidence="1">
    <location>
        <begin position="86"/>
        <end position="100"/>
    </location>
</feature>
<protein>
    <submittedName>
        <fullName evidence="2">Uncharacterized protein</fullName>
    </submittedName>
</protein>
<keyword evidence="3" id="KW-1185">Reference proteome</keyword>
<reference evidence="2 3" key="1">
    <citation type="submission" date="2021-06" db="EMBL/GenBank/DDBJ databases">
        <authorList>
            <person name="Palmer J.M."/>
        </authorList>
    </citation>
    <scope>NUCLEOTIDE SEQUENCE [LARGE SCALE GENOMIC DNA]</scope>
    <source>
        <strain evidence="2 3">GA_2019</strain>
        <tissue evidence="2">Muscle</tissue>
    </source>
</reference>
<dbReference type="EMBL" id="JAHRIO010050002">
    <property type="protein sequence ID" value="MEQ2173776.1"/>
    <property type="molecule type" value="Genomic_DNA"/>
</dbReference>
<evidence type="ECO:0000313" key="2">
    <source>
        <dbReference type="EMBL" id="MEQ2173776.1"/>
    </source>
</evidence>
<name>A0ABV0NQS4_9TELE</name>
<comment type="caution">
    <text evidence="2">The sequence shown here is derived from an EMBL/GenBank/DDBJ whole genome shotgun (WGS) entry which is preliminary data.</text>
</comment>
<dbReference type="Proteomes" id="UP001476798">
    <property type="component" value="Unassembled WGS sequence"/>
</dbReference>
<organism evidence="2 3">
    <name type="scientific">Goodea atripinnis</name>
    <dbReference type="NCBI Taxonomy" id="208336"/>
    <lineage>
        <taxon>Eukaryota</taxon>
        <taxon>Metazoa</taxon>
        <taxon>Chordata</taxon>
        <taxon>Craniata</taxon>
        <taxon>Vertebrata</taxon>
        <taxon>Euteleostomi</taxon>
        <taxon>Actinopterygii</taxon>
        <taxon>Neopterygii</taxon>
        <taxon>Teleostei</taxon>
        <taxon>Neoteleostei</taxon>
        <taxon>Acanthomorphata</taxon>
        <taxon>Ovalentaria</taxon>
        <taxon>Atherinomorphae</taxon>
        <taxon>Cyprinodontiformes</taxon>
        <taxon>Goodeidae</taxon>
        <taxon>Goodea</taxon>
    </lineage>
</organism>
<accession>A0ABV0NQS4</accession>
<gene>
    <name evidence="2" type="ORF">GOODEAATRI_000920</name>
</gene>